<dbReference type="eggNOG" id="KOG4501">
    <property type="taxonomic scope" value="Eukaryota"/>
</dbReference>
<dbReference type="VEuPathDB" id="FungiDB:RO3G_05200"/>
<dbReference type="AlphaFoldDB" id="I1BWB5"/>
<dbReference type="GeneID" id="93612171"/>
<proteinExistence type="predicted"/>
<dbReference type="OrthoDB" id="5577209at2759"/>
<dbReference type="InParanoid" id="I1BWB5"/>
<gene>
    <name evidence="1" type="ORF">RO3G_05200</name>
</gene>
<dbReference type="RefSeq" id="XP_067515891.1">
    <property type="nucleotide sequence ID" value="XM_067659790.1"/>
</dbReference>
<dbReference type="Proteomes" id="UP000009138">
    <property type="component" value="Unassembled WGS sequence"/>
</dbReference>
<keyword evidence="2" id="KW-1185">Reference proteome</keyword>
<protein>
    <submittedName>
        <fullName evidence="1">Uncharacterized protein</fullName>
    </submittedName>
</protein>
<dbReference type="STRING" id="246409.I1BWB5"/>
<sequence>MEFLQFVPYNVKFQDIWETAFKSWKANLSAILNMEDKAFINTTNTSSSFVNFIHQVWDAYLDGERVDSTLLRYLLLVYVRLSRLPSTENHCLFQTDLLVKLAVVYSSTNKLQVREIIQDFAENLTPILHTLVESIESLSHATLDRDVLERAYVLARTFDALVSATLPEFLPLGHIDR</sequence>
<organism evidence="1 2">
    <name type="scientific">Rhizopus delemar (strain RA 99-880 / ATCC MYA-4621 / FGSC 9543 / NRRL 43880)</name>
    <name type="common">Mucormycosis agent</name>
    <name type="synonym">Rhizopus arrhizus var. delemar</name>
    <dbReference type="NCBI Taxonomy" id="246409"/>
    <lineage>
        <taxon>Eukaryota</taxon>
        <taxon>Fungi</taxon>
        <taxon>Fungi incertae sedis</taxon>
        <taxon>Mucoromycota</taxon>
        <taxon>Mucoromycotina</taxon>
        <taxon>Mucoromycetes</taxon>
        <taxon>Mucorales</taxon>
        <taxon>Mucorineae</taxon>
        <taxon>Rhizopodaceae</taxon>
        <taxon>Rhizopus</taxon>
    </lineage>
</organism>
<reference evidence="1 2" key="1">
    <citation type="journal article" date="2009" name="PLoS Genet.">
        <title>Genomic analysis of the basal lineage fungus Rhizopus oryzae reveals a whole-genome duplication.</title>
        <authorList>
            <person name="Ma L.-J."/>
            <person name="Ibrahim A.S."/>
            <person name="Skory C."/>
            <person name="Grabherr M.G."/>
            <person name="Burger G."/>
            <person name="Butler M."/>
            <person name="Elias M."/>
            <person name="Idnurm A."/>
            <person name="Lang B.F."/>
            <person name="Sone T."/>
            <person name="Abe A."/>
            <person name="Calvo S.E."/>
            <person name="Corrochano L.M."/>
            <person name="Engels R."/>
            <person name="Fu J."/>
            <person name="Hansberg W."/>
            <person name="Kim J.-M."/>
            <person name="Kodira C.D."/>
            <person name="Koehrsen M.J."/>
            <person name="Liu B."/>
            <person name="Miranda-Saavedra D."/>
            <person name="O'Leary S."/>
            <person name="Ortiz-Castellanos L."/>
            <person name="Poulter R."/>
            <person name="Rodriguez-Romero J."/>
            <person name="Ruiz-Herrera J."/>
            <person name="Shen Y.-Q."/>
            <person name="Zeng Q."/>
            <person name="Galagan J."/>
            <person name="Birren B.W."/>
            <person name="Cuomo C.A."/>
            <person name="Wickes B.L."/>
        </authorList>
    </citation>
    <scope>NUCLEOTIDE SEQUENCE [LARGE SCALE GENOMIC DNA]</scope>
    <source>
        <strain evidence="2">RA 99-880 / ATCC MYA-4621 / FGSC 9543 / NRRL 43880</strain>
    </source>
</reference>
<accession>I1BWB5</accession>
<dbReference type="EMBL" id="CH476734">
    <property type="protein sequence ID" value="EIE80495.1"/>
    <property type="molecule type" value="Genomic_DNA"/>
</dbReference>
<evidence type="ECO:0000313" key="1">
    <source>
        <dbReference type="EMBL" id="EIE80495.1"/>
    </source>
</evidence>
<evidence type="ECO:0000313" key="2">
    <source>
        <dbReference type="Proteomes" id="UP000009138"/>
    </source>
</evidence>
<name>I1BWB5_RHIO9</name>